<protein>
    <submittedName>
        <fullName evidence="2">Uncharacterized protein</fullName>
    </submittedName>
</protein>
<sequence length="66" mass="7469">MAIQWKRKFSLRSRGTKASKRAVDQGDVQQEHHSEESNRSANSVQEVPIDYLLSPAILWTSTSQIA</sequence>
<evidence type="ECO:0000256" key="1">
    <source>
        <dbReference type="SAM" id="MobiDB-lite"/>
    </source>
</evidence>
<dbReference type="Proteomes" id="UP000722485">
    <property type="component" value="Unassembled WGS sequence"/>
</dbReference>
<organism evidence="2 3">
    <name type="scientific">Cylindrodendrum hubeiense</name>
    <dbReference type="NCBI Taxonomy" id="595255"/>
    <lineage>
        <taxon>Eukaryota</taxon>
        <taxon>Fungi</taxon>
        <taxon>Dikarya</taxon>
        <taxon>Ascomycota</taxon>
        <taxon>Pezizomycotina</taxon>
        <taxon>Sordariomycetes</taxon>
        <taxon>Hypocreomycetidae</taxon>
        <taxon>Hypocreales</taxon>
        <taxon>Nectriaceae</taxon>
        <taxon>Cylindrodendrum</taxon>
    </lineage>
</organism>
<evidence type="ECO:0000313" key="3">
    <source>
        <dbReference type="Proteomes" id="UP000722485"/>
    </source>
</evidence>
<feature type="compositionally biased region" description="Basic residues" evidence="1">
    <location>
        <begin position="9"/>
        <end position="20"/>
    </location>
</feature>
<gene>
    <name evidence="2" type="ORF">G7Z17_g12103</name>
</gene>
<evidence type="ECO:0000313" key="2">
    <source>
        <dbReference type="EMBL" id="KAF7540801.1"/>
    </source>
</evidence>
<proteinExistence type="predicted"/>
<dbReference type="AlphaFoldDB" id="A0A9P5L9L2"/>
<feature type="region of interest" description="Disordered" evidence="1">
    <location>
        <begin position="9"/>
        <end position="44"/>
    </location>
</feature>
<name>A0A9P5L9L2_9HYPO</name>
<accession>A0A9P5L9L2</accession>
<comment type="caution">
    <text evidence="2">The sequence shown here is derived from an EMBL/GenBank/DDBJ whole genome shotgun (WGS) entry which is preliminary data.</text>
</comment>
<keyword evidence="3" id="KW-1185">Reference proteome</keyword>
<dbReference type="EMBL" id="JAANBB010000513">
    <property type="protein sequence ID" value="KAF7540801.1"/>
    <property type="molecule type" value="Genomic_DNA"/>
</dbReference>
<feature type="compositionally biased region" description="Basic and acidic residues" evidence="1">
    <location>
        <begin position="21"/>
        <end position="38"/>
    </location>
</feature>
<reference evidence="2" key="1">
    <citation type="submission" date="2020-03" db="EMBL/GenBank/DDBJ databases">
        <title>Draft Genome Sequence of Cylindrodendrum hubeiense.</title>
        <authorList>
            <person name="Buettner E."/>
            <person name="Kellner H."/>
        </authorList>
    </citation>
    <scope>NUCLEOTIDE SEQUENCE</scope>
    <source>
        <strain evidence="2">IHI 201604</strain>
    </source>
</reference>